<dbReference type="Proteomes" id="UP000054516">
    <property type="component" value="Unassembled WGS sequence"/>
</dbReference>
<keyword evidence="2" id="KW-1185">Reference proteome</keyword>
<dbReference type="AlphaFoldDB" id="A0A1S8A7U0"/>
<evidence type="ECO:0000313" key="1">
    <source>
        <dbReference type="EMBL" id="GAW26127.1"/>
    </source>
</evidence>
<protein>
    <submittedName>
        <fullName evidence="1">Uncharacterized protein</fullName>
    </submittedName>
</protein>
<organism evidence="1">
    <name type="scientific">Rosellinia necatrix</name>
    <name type="common">White root-rot fungus</name>
    <dbReference type="NCBI Taxonomy" id="77044"/>
    <lineage>
        <taxon>Eukaryota</taxon>
        <taxon>Fungi</taxon>
        <taxon>Dikarya</taxon>
        <taxon>Ascomycota</taxon>
        <taxon>Pezizomycotina</taxon>
        <taxon>Sordariomycetes</taxon>
        <taxon>Xylariomycetidae</taxon>
        <taxon>Xylariales</taxon>
        <taxon>Xylariaceae</taxon>
        <taxon>Rosellinia</taxon>
    </lineage>
</organism>
<reference evidence="1" key="1">
    <citation type="submission" date="2016-03" db="EMBL/GenBank/DDBJ databases">
        <title>Draft genome sequence of Rosellinia necatrix.</title>
        <authorList>
            <person name="Kanematsu S."/>
        </authorList>
    </citation>
    <scope>NUCLEOTIDE SEQUENCE [LARGE SCALE GENOMIC DNA]</scope>
    <source>
        <strain evidence="1">W97</strain>
    </source>
</reference>
<evidence type="ECO:0000313" key="2">
    <source>
        <dbReference type="Proteomes" id="UP000054516"/>
    </source>
</evidence>
<dbReference type="EMBL" id="DF977467">
    <property type="protein sequence ID" value="GAW26127.1"/>
    <property type="molecule type" value="Genomic_DNA"/>
</dbReference>
<proteinExistence type="predicted"/>
<sequence>MMSMRYMGLPGIFVLKGPKSSCRRGSLAVFEFEFKLLDRAVEQTGMWAAKRARAERQR</sequence>
<name>A0A1S8A7U0_ROSNE</name>
<gene>
    <name evidence="1" type="ORF">SAMD00023353_2200460</name>
</gene>
<accession>A0A1S8A7U0</accession>